<dbReference type="EMBL" id="BART01037827">
    <property type="protein sequence ID" value="GAH11411.1"/>
    <property type="molecule type" value="Genomic_DNA"/>
</dbReference>
<accession>X1CSI2</accession>
<dbReference type="InterPro" id="IPR036237">
    <property type="entry name" value="Xyl_isomerase-like_sf"/>
</dbReference>
<comment type="caution">
    <text evidence="2">The sequence shown here is derived from an EMBL/GenBank/DDBJ whole genome shotgun (WGS) entry which is preliminary data.</text>
</comment>
<gene>
    <name evidence="2" type="ORF">S01H4_63079</name>
</gene>
<sequence>FGIVRRKDERREEIIPKIVDILGKAAKRAQKEGIILALENEDICWVDTGKNTAQIIKMVNSPSLRVNWDPGNAFGFDEEPYPGGYNCVKDYIINVHIKDALIEGKSNLKKYVVLGEGSINWNSQIKALKRDGYEGHLSIETHVSP</sequence>
<feature type="non-terminal residue" evidence="2">
    <location>
        <position position="145"/>
    </location>
</feature>
<protein>
    <recommendedName>
        <fullName evidence="1">Xylose isomerase-like TIM barrel domain-containing protein</fullName>
    </recommendedName>
</protein>
<feature type="domain" description="Xylose isomerase-like TIM barrel" evidence="1">
    <location>
        <begin position="8"/>
        <end position="142"/>
    </location>
</feature>
<evidence type="ECO:0000313" key="2">
    <source>
        <dbReference type="EMBL" id="GAH11411.1"/>
    </source>
</evidence>
<name>X1CSI2_9ZZZZ</name>
<proteinExistence type="predicted"/>
<feature type="non-terminal residue" evidence="2">
    <location>
        <position position="1"/>
    </location>
</feature>
<dbReference type="InterPro" id="IPR013022">
    <property type="entry name" value="Xyl_isomerase-like_TIM-brl"/>
</dbReference>
<dbReference type="SUPFAM" id="SSF51658">
    <property type="entry name" value="Xylose isomerase-like"/>
    <property type="match status" value="1"/>
</dbReference>
<dbReference type="PANTHER" id="PTHR12110">
    <property type="entry name" value="HYDROXYPYRUVATE ISOMERASE"/>
    <property type="match status" value="1"/>
</dbReference>
<dbReference type="AlphaFoldDB" id="X1CSI2"/>
<evidence type="ECO:0000259" key="1">
    <source>
        <dbReference type="Pfam" id="PF01261"/>
    </source>
</evidence>
<dbReference type="Pfam" id="PF01261">
    <property type="entry name" value="AP_endonuc_2"/>
    <property type="match status" value="1"/>
</dbReference>
<organism evidence="2">
    <name type="scientific">marine sediment metagenome</name>
    <dbReference type="NCBI Taxonomy" id="412755"/>
    <lineage>
        <taxon>unclassified sequences</taxon>
        <taxon>metagenomes</taxon>
        <taxon>ecological metagenomes</taxon>
    </lineage>
</organism>
<dbReference type="PANTHER" id="PTHR12110:SF41">
    <property type="entry name" value="INOSOSE DEHYDRATASE"/>
    <property type="match status" value="1"/>
</dbReference>
<reference evidence="2" key="1">
    <citation type="journal article" date="2014" name="Front. Microbiol.">
        <title>High frequency of phylogenetically diverse reductive dehalogenase-homologous genes in deep subseafloor sedimentary metagenomes.</title>
        <authorList>
            <person name="Kawai M."/>
            <person name="Futagami T."/>
            <person name="Toyoda A."/>
            <person name="Takaki Y."/>
            <person name="Nishi S."/>
            <person name="Hori S."/>
            <person name="Arai W."/>
            <person name="Tsubouchi T."/>
            <person name="Morono Y."/>
            <person name="Uchiyama I."/>
            <person name="Ito T."/>
            <person name="Fujiyama A."/>
            <person name="Inagaki F."/>
            <person name="Takami H."/>
        </authorList>
    </citation>
    <scope>NUCLEOTIDE SEQUENCE</scope>
    <source>
        <strain evidence="2">Expedition CK06-06</strain>
    </source>
</reference>
<dbReference type="Gene3D" id="3.20.20.150">
    <property type="entry name" value="Divalent-metal-dependent TIM barrel enzymes"/>
    <property type="match status" value="1"/>
</dbReference>
<dbReference type="InterPro" id="IPR050312">
    <property type="entry name" value="IolE/XylAMocC-like"/>
</dbReference>